<dbReference type="Gene3D" id="3.40.220.10">
    <property type="entry name" value="Leucine Aminopeptidase, subunit E, domain 1"/>
    <property type="match status" value="1"/>
</dbReference>
<feature type="coiled-coil region" evidence="1">
    <location>
        <begin position="287"/>
        <end position="314"/>
    </location>
</feature>
<evidence type="ECO:0000259" key="2">
    <source>
        <dbReference type="Pfam" id="PF12770"/>
    </source>
</evidence>
<dbReference type="InterPro" id="IPR024983">
    <property type="entry name" value="CHAT_dom"/>
</dbReference>
<comment type="caution">
    <text evidence="3">The sequence shown here is derived from an EMBL/GenBank/DDBJ whole genome shotgun (WGS) entry which is preliminary data.</text>
</comment>
<dbReference type="InterPro" id="IPR043472">
    <property type="entry name" value="Macro_dom-like"/>
</dbReference>
<evidence type="ECO:0000256" key="1">
    <source>
        <dbReference type="SAM" id="Coils"/>
    </source>
</evidence>
<evidence type="ECO:0000313" key="4">
    <source>
        <dbReference type="Proteomes" id="UP000317371"/>
    </source>
</evidence>
<dbReference type="AlphaFoldDB" id="A0A540VDT4"/>
<dbReference type="OrthoDB" id="335659at2"/>
<reference evidence="3 4" key="1">
    <citation type="submission" date="2019-06" db="EMBL/GenBank/DDBJ databases">
        <title>Genome sequence of Litorilinea aerophila BAA-2444.</title>
        <authorList>
            <person name="Maclea K.S."/>
            <person name="Maurais E.G."/>
            <person name="Iannazzi L.C."/>
        </authorList>
    </citation>
    <scope>NUCLEOTIDE SEQUENCE [LARGE SCALE GENOMIC DNA]</scope>
    <source>
        <strain evidence="3 4">ATCC BAA-2444</strain>
    </source>
</reference>
<dbReference type="Pfam" id="PF12770">
    <property type="entry name" value="CHAT"/>
    <property type="match status" value="1"/>
</dbReference>
<dbReference type="Proteomes" id="UP000317371">
    <property type="component" value="Unassembled WGS sequence"/>
</dbReference>
<dbReference type="InParanoid" id="A0A540VDT4"/>
<sequence>MNGREELLLRSTGLRGVPRRFVLRLVHGDLVKRRAECFVVNHYPGLRVSGAARAVDQYTGGMLSAMAARGVFNGPPGAVYFVPAILTPLATNIIAVLSLGEYERFLRPDVGVPGAVQFIQERLRQIGHSLAVACAEVKLRDVASTLHGTGESAQIDPALAMQYFLAGYWQGLKESGEPGQTYWLTLVEIDGSKLEGVRAGIAAAIEAGQCGDLQPVGEMAGPQAGDGLIPWAWMGNLDTIQEPRRRFLPRHLRLGALLEGSGQFKLSIIGTGSADQVVFDRYPRPAIDDARQLLAETRQQAGAALQQIAQAESAGGDGERAALLAGKRAKVDADVRERVTALGRTLYNQLFNPDVAAGIRQRLATKDAQILLLRLDENTAGIPWELLDDGSGLFALTRRMGRQLELVGQVRQPPSRPVDSRGRLRVLLVANPTGDLPAIEEESRRILSALYALPGVEIQVKAFFGAEVRRRYVMAALNERYDVFHFAGHAYYHPQMPAESGLVLAGGDVLTADMMWSLAEPPALVFFNGCETAATPADRVAGGGRLSSELPLGSISALLRAGTRNFVGTQWPVEDVAAAEVAIACYAELARGESVGEALRRARLRTIEALGFAHLSWASYVLYGSPWNRLLEEDVF</sequence>
<keyword evidence="4" id="KW-1185">Reference proteome</keyword>
<accession>A0A540VDT4</accession>
<proteinExistence type="predicted"/>
<dbReference type="SUPFAM" id="SSF52949">
    <property type="entry name" value="Macro domain-like"/>
    <property type="match status" value="1"/>
</dbReference>
<evidence type="ECO:0000313" key="3">
    <source>
        <dbReference type="EMBL" id="TQE94930.1"/>
    </source>
</evidence>
<gene>
    <name evidence="3" type="ORF">FKZ61_14060</name>
</gene>
<feature type="domain" description="CHAT" evidence="2">
    <location>
        <begin position="341"/>
        <end position="625"/>
    </location>
</feature>
<dbReference type="EMBL" id="VIGC01000018">
    <property type="protein sequence ID" value="TQE94930.1"/>
    <property type="molecule type" value="Genomic_DNA"/>
</dbReference>
<keyword evidence="1" id="KW-0175">Coiled coil</keyword>
<dbReference type="RefSeq" id="WP_141610782.1">
    <property type="nucleotide sequence ID" value="NZ_VIGC02000018.1"/>
</dbReference>
<name>A0A540VDT4_9CHLR</name>
<protein>
    <submittedName>
        <fullName evidence="3">CHAT domain-containing protein</fullName>
    </submittedName>
</protein>
<organism evidence="3 4">
    <name type="scientific">Litorilinea aerophila</name>
    <dbReference type="NCBI Taxonomy" id="1204385"/>
    <lineage>
        <taxon>Bacteria</taxon>
        <taxon>Bacillati</taxon>
        <taxon>Chloroflexota</taxon>
        <taxon>Caldilineae</taxon>
        <taxon>Caldilineales</taxon>
        <taxon>Caldilineaceae</taxon>
        <taxon>Litorilinea</taxon>
    </lineage>
</organism>